<evidence type="ECO:0000256" key="3">
    <source>
        <dbReference type="ARBA" id="ARBA00023002"/>
    </source>
</evidence>
<feature type="compositionally biased region" description="Polar residues" evidence="4">
    <location>
        <begin position="255"/>
        <end position="265"/>
    </location>
</feature>
<evidence type="ECO:0000256" key="2">
    <source>
        <dbReference type="ARBA" id="ARBA00022857"/>
    </source>
</evidence>
<evidence type="ECO:0000259" key="5">
    <source>
        <dbReference type="SMART" id="SM00822"/>
    </source>
</evidence>
<feature type="region of interest" description="Disordered" evidence="4">
    <location>
        <begin position="244"/>
        <end position="265"/>
    </location>
</feature>
<name>A0A0S4QQT3_9ACTN</name>
<dbReference type="Pfam" id="PF00106">
    <property type="entry name" value="adh_short"/>
    <property type="match status" value="1"/>
</dbReference>
<dbReference type="PANTHER" id="PTHR43391:SF14">
    <property type="entry name" value="DEHYDROGENASE_REDUCTASE SDR FAMILY PROTEIN 7-LIKE"/>
    <property type="match status" value="1"/>
</dbReference>
<organism evidence="6 7">
    <name type="scientific">Parafrankia irregularis</name>
    <dbReference type="NCBI Taxonomy" id="795642"/>
    <lineage>
        <taxon>Bacteria</taxon>
        <taxon>Bacillati</taxon>
        <taxon>Actinomycetota</taxon>
        <taxon>Actinomycetes</taxon>
        <taxon>Frankiales</taxon>
        <taxon>Frankiaceae</taxon>
        <taxon>Parafrankia</taxon>
    </lineage>
</organism>
<dbReference type="Proteomes" id="UP000198802">
    <property type="component" value="Unassembled WGS sequence"/>
</dbReference>
<keyword evidence="2" id="KW-0521">NADP</keyword>
<dbReference type="EMBL" id="FAOZ01000012">
    <property type="protein sequence ID" value="CUU57487.1"/>
    <property type="molecule type" value="Genomic_DNA"/>
</dbReference>
<evidence type="ECO:0000256" key="4">
    <source>
        <dbReference type="SAM" id="MobiDB-lite"/>
    </source>
</evidence>
<dbReference type="Gene3D" id="3.40.50.720">
    <property type="entry name" value="NAD(P)-binding Rossmann-like Domain"/>
    <property type="match status" value="1"/>
</dbReference>
<protein>
    <submittedName>
        <fullName evidence="6">Short chain dehydrogenase</fullName>
    </submittedName>
</protein>
<dbReference type="AlphaFoldDB" id="A0A0S4QQT3"/>
<dbReference type="GO" id="GO:0016491">
    <property type="term" value="F:oxidoreductase activity"/>
    <property type="evidence" value="ECO:0007669"/>
    <property type="project" value="UniProtKB-KW"/>
</dbReference>
<dbReference type="CDD" id="cd05233">
    <property type="entry name" value="SDR_c"/>
    <property type="match status" value="1"/>
</dbReference>
<dbReference type="InterPro" id="IPR057326">
    <property type="entry name" value="KR_dom"/>
</dbReference>
<dbReference type="SMART" id="SM00822">
    <property type="entry name" value="PKS_KR"/>
    <property type="match status" value="1"/>
</dbReference>
<keyword evidence="7" id="KW-1185">Reference proteome</keyword>
<reference evidence="7" key="1">
    <citation type="submission" date="2015-11" db="EMBL/GenBank/DDBJ databases">
        <authorList>
            <person name="Varghese N."/>
        </authorList>
    </citation>
    <scope>NUCLEOTIDE SEQUENCE [LARGE SCALE GENOMIC DNA]</scope>
    <source>
        <strain evidence="7">DSM 45899</strain>
    </source>
</reference>
<evidence type="ECO:0000313" key="7">
    <source>
        <dbReference type="Proteomes" id="UP000198802"/>
    </source>
</evidence>
<keyword evidence="3" id="KW-0560">Oxidoreductase</keyword>
<comment type="similarity">
    <text evidence="1">Belongs to the short-chain dehydrogenases/reductases (SDR) family.</text>
</comment>
<dbReference type="PANTHER" id="PTHR43391">
    <property type="entry name" value="RETINOL DEHYDROGENASE-RELATED"/>
    <property type="match status" value="1"/>
</dbReference>
<evidence type="ECO:0000256" key="1">
    <source>
        <dbReference type="ARBA" id="ARBA00006484"/>
    </source>
</evidence>
<dbReference type="SUPFAM" id="SSF51735">
    <property type="entry name" value="NAD(P)-binding Rossmann-fold domains"/>
    <property type="match status" value="1"/>
</dbReference>
<sequence>MKRIVVLGASSGLGRCIALGLAERGHRVAMLARRLSRLEAAAEEAGDGAVAIACDVTVESSCREAITRAADAMGGIDGLVYSTGLITIMPIEKMDAAAWGRLFATNVTGASLITAAALPHLTESHGSAVYLSSISASAGPPWPFIGGYAVSKAALDKMIEAWNVEHPSVGFTRLTIGDCLGGEGDSATGSLTGNDPEHIGRAVNEWQRLGYLTGHFIDVEHLVDVTDATLGFGASSVVPSLTLVPRPAGRPTPSPVDTLTGKATP</sequence>
<dbReference type="InterPro" id="IPR002347">
    <property type="entry name" value="SDR_fam"/>
</dbReference>
<evidence type="ECO:0000313" key="6">
    <source>
        <dbReference type="EMBL" id="CUU57487.1"/>
    </source>
</evidence>
<feature type="domain" description="Ketoreductase" evidence="5">
    <location>
        <begin position="2"/>
        <end position="179"/>
    </location>
</feature>
<dbReference type="RefSeq" id="WP_091278968.1">
    <property type="nucleotide sequence ID" value="NZ_FAOZ01000012.1"/>
</dbReference>
<gene>
    <name evidence="6" type="ORF">Ga0074812_112147</name>
</gene>
<dbReference type="InterPro" id="IPR036291">
    <property type="entry name" value="NAD(P)-bd_dom_sf"/>
</dbReference>
<dbReference type="PRINTS" id="PR00081">
    <property type="entry name" value="GDHRDH"/>
</dbReference>
<accession>A0A0S4QQT3</accession>
<proteinExistence type="inferred from homology"/>